<dbReference type="EMBL" id="CM023486">
    <property type="protein sequence ID" value="KAH6928994.1"/>
    <property type="molecule type" value="Genomic_DNA"/>
</dbReference>
<keyword evidence="2" id="KW-1185">Reference proteome</keyword>
<accession>A0ACB7S524</accession>
<protein>
    <submittedName>
        <fullName evidence="1">Uncharacterized protein</fullName>
    </submittedName>
</protein>
<gene>
    <name evidence="1" type="ORF">HPB50_022371</name>
</gene>
<reference evidence="1" key="1">
    <citation type="submission" date="2020-05" db="EMBL/GenBank/DDBJ databases">
        <title>Large-scale comparative analyses of tick genomes elucidate their genetic diversity and vector capacities.</title>
        <authorList>
            <person name="Jia N."/>
            <person name="Wang J."/>
            <person name="Shi W."/>
            <person name="Du L."/>
            <person name="Sun Y."/>
            <person name="Zhan W."/>
            <person name="Jiang J."/>
            <person name="Wang Q."/>
            <person name="Zhang B."/>
            <person name="Ji P."/>
            <person name="Sakyi L.B."/>
            <person name="Cui X."/>
            <person name="Yuan T."/>
            <person name="Jiang B."/>
            <person name="Yang W."/>
            <person name="Lam T.T.-Y."/>
            <person name="Chang Q."/>
            <person name="Ding S."/>
            <person name="Wang X."/>
            <person name="Zhu J."/>
            <person name="Ruan X."/>
            <person name="Zhao L."/>
            <person name="Wei J."/>
            <person name="Que T."/>
            <person name="Du C."/>
            <person name="Cheng J."/>
            <person name="Dai P."/>
            <person name="Han X."/>
            <person name="Huang E."/>
            <person name="Gao Y."/>
            <person name="Liu J."/>
            <person name="Shao H."/>
            <person name="Ye R."/>
            <person name="Li L."/>
            <person name="Wei W."/>
            <person name="Wang X."/>
            <person name="Wang C."/>
            <person name="Yang T."/>
            <person name="Huo Q."/>
            <person name="Li W."/>
            <person name="Guo W."/>
            <person name="Chen H."/>
            <person name="Zhou L."/>
            <person name="Ni X."/>
            <person name="Tian J."/>
            <person name="Zhou Y."/>
            <person name="Sheng Y."/>
            <person name="Liu T."/>
            <person name="Pan Y."/>
            <person name="Xia L."/>
            <person name="Li J."/>
            <person name="Zhao F."/>
            <person name="Cao W."/>
        </authorList>
    </citation>
    <scope>NUCLEOTIDE SEQUENCE</scope>
    <source>
        <strain evidence="1">Hyas-2018</strain>
    </source>
</reference>
<evidence type="ECO:0000313" key="1">
    <source>
        <dbReference type="EMBL" id="KAH6928994.1"/>
    </source>
</evidence>
<name>A0ACB7S524_HYAAI</name>
<organism evidence="1 2">
    <name type="scientific">Hyalomma asiaticum</name>
    <name type="common">Tick</name>
    <dbReference type="NCBI Taxonomy" id="266040"/>
    <lineage>
        <taxon>Eukaryota</taxon>
        <taxon>Metazoa</taxon>
        <taxon>Ecdysozoa</taxon>
        <taxon>Arthropoda</taxon>
        <taxon>Chelicerata</taxon>
        <taxon>Arachnida</taxon>
        <taxon>Acari</taxon>
        <taxon>Parasitiformes</taxon>
        <taxon>Ixodida</taxon>
        <taxon>Ixodoidea</taxon>
        <taxon>Ixodidae</taxon>
        <taxon>Hyalomminae</taxon>
        <taxon>Hyalomma</taxon>
    </lineage>
</organism>
<evidence type="ECO:0000313" key="2">
    <source>
        <dbReference type="Proteomes" id="UP000821845"/>
    </source>
</evidence>
<comment type="caution">
    <text evidence="1">The sequence shown here is derived from an EMBL/GenBank/DDBJ whole genome shotgun (WGS) entry which is preliminary data.</text>
</comment>
<sequence length="748" mass="81324">MPNPRGSSRSPRTGSPRPEVADESPSEEQDLSSIIGKTGPFHRTMLLYATFAMMVFSLHLLVFAAVEPQLVDHWCQLPETPPNTTLEEWKKTNIPEDSNGSFSRCLIYKEVPEESPPYDNETREAVPCAARFFNISNRTMSIVQEWDLVCDREWLYSVTSATFFCGSLFGLALSGLLADRLLPESPRWLITTLRIRQACSVVSLILRKNGAPPKTIRSTIKHLKTHASSMLLRKGCSTPAAADGRLSPRRRARAEEFDRPDKSMRELLVIFFTQYPLSNTALCLCWLSCSVTYYGIAYDVKAQLASNVFQFLAVAVAPVVAYFLIKWRGRRDVLARSLIFSSVCCFTVAVLPKDRLDRYLAIRAAWFFINLAYTVVFLYATEIYPTSIRALGFNCGAAFGRLGSVIAAIVYDNSLMNTYGARMIGFLALSLSCAVSGLLVTKLPETEETHLPEKIKPEQNIFVYAWGWISFCLPGAPTQLAAVPALEKPAAEVSEAASKYNLGRSTIHEAEISAGTHEWSSTHAAGLDHTTEPALAATMQTLEVQELSDDSPCLVSGPPVPVDETKEPARKAGEQGFQEPRSSTPGDSGTPGQPSASLTSKSPTEVASSTTVSPTNAEPTSATNTAPDTTAPLPEAGTRSLLSSPEDNAECQGTALVPSHSSSPGTHGASVRPGSAQPSELPVPHTDGSTSIPPVKTKGKTTHSHGHHSATPSGPHSEASTAFHTTKEMHTSDVSTKRKKKKHHKRKH</sequence>
<proteinExistence type="predicted"/>
<dbReference type="Proteomes" id="UP000821845">
    <property type="component" value="Chromosome 6"/>
</dbReference>